<dbReference type="AlphaFoldDB" id="A0A380JZP6"/>
<dbReference type="Proteomes" id="UP000254924">
    <property type="component" value="Unassembled WGS sequence"/>
</dbReference>
<evidence type="ECO:0000256" key="1">
    <source>
        <dbReference type="SAM" id="MobiDB-lite"/>
    </source>
</evidence>
<dbReference type="EMBL" id="UHFN01000004">
    <property type="protein sequence ID" value="SUN58228.1"/>
    <property type="molecule type" value="Genomic_DNA"/>
</dbReference>
<protein>
    <submittedName>
        <fullName evidence="3">Uncharacterized protein</fullName>
    </submittedName>
</protein>
<keyword evidence="4" id="KW-1185">Reference proteome</keyword>
<organism evidence="3 4">
    <name type="scientific">Streptococcus hyointestinalis</name>
    <dbReference type="NCBI Taxonomy" id="1337"/>
    <lineage>
        <taxon>Bacteria</taxon>
        <taxon>Bacillati</taxon>
        <taxon>Bacillota</taxon>
        <taxon>Bacilli</taxon>
        <taxon>Lactobacillales</taxon>
        <taxon>Streptococcaceae</taxon>
        <taxon>Streptococcus</taxon>
    </lineage>
</organism>
<evidence type="ECO:0000313" key="2">
    <source>
        <dbReference type="EMBL" id="SUN58177.1"/>
    </source>
</evidence>
<feature type="compositionally biased region" description="Acidic residues" evidence="1">
    <location>
        <begin position="298"/>
        <end position="310"/>
    </location>
</feature>
<sequence>MTKLNLYVEGYIRPETTNSPFYRKLYSLTKENTSNKVIIYIPDTANVPIEIRELGKTQRNISWLGGNQTAASTNVVVTSKADFVAKAHERGYSVLFILDEIGHFSPEELLRFKMLYDVHCLTTVKIFEKSGIDLFRRDDIIILLNSTSIVYSNTILPILYLLDEENQAFYQKLMEAVIFEQPFFNVNTYLFIVQNKPIRALDGITRKPSDLTLDSIVVDKQMSSEKKDALEAIGERIESSKEKENTNLLQAELKNAMLKIEGLENVVDKKVADILAAVTSLAEKVDESNSHSVVSISDEIDDNPFLDDDPLFGFRNNNEE</sequence>
<accession>A0A380JZP6</accession>
<reference evidence="3 4" key="1">
    <citation type="submission" date="2018-06" db="EMBL/GenBank/DDBJ databases">
        <authorList>
            <consortium name="Pathogen Informatics"/>
            <person name="Doyle S."/>
        </authorList>
    </citation>
    <scope>NUCLEOTIDE SEQUENCE [LARGE SCALE GENOMIC DNA]</scope>
    <source>
        <strain evidence="3 4">NCTC12224</strain>
    </source>
</reference>
<name>A0A380JZP6_9STRE</name>
<proteinExistence type="predicted"/>
<gene>
    <name evidence="2" type="ORF">NCTC12224_00201</name>
    <name evidence="3" type="ORF">NCTC12224_00254</name>
</gene>
<evidence type="ECO:0000313" key="3">
    <source>
        <dbReference type="EMBL" id="SUN58228.1"/>
    </source>
</evidence>
<evidence type="ECO:0000313" key="4">
    <source>
        <dbReference type="Proteomes" id="UP000254924"/>
    </source>
</evidence>
<feature type="region of interest" description="Disordered" evidence="1">
    <location>
        <begin position="287"/>
        <end position="320"/>
    </location>
</feature>
<dbReference type="EMBL" id="UHFN01000002">
    <property type="protein sequence ID" value="SUN58177.1"/>
    <property type="molecule type" value="Genomic_DNA"/>
</dbReference>